<dbReference type="AlphaFoldDB" id="A0A2G3A0I7"/>
<dbReference type="InterPro" id="IPR050534">
    <property type="entry name" value="Coronavir_polyprotein_1ab"/>
</dbReference>
<name>A0A2G3A0I7_CAPAN</name>
<dbReference type="EMBL" id="AYRZ02000003">
    <property type="protein sequence ID" value="PHT87720.1"/>
    <property type="molecule type" value="Genomic_DNA"/>
</dbReference>
<proteinExistence type="predicted"/>
<dbReference type="Proteomes" id="UP000222542">
    <property type="component" value="Unassembled WGS sequence"/>
</dbReference>
<accession>A0A2G3A0I7</accession>
<evidence type="ECO:0000313" key="2">
    <source>
        <dbReference type="Proteomes" id="UP000222542"/>
    </source>
</evidence>
<keyword evidence="2" id="KW-1185">Reference proteome</keyword>
<dbReference type="Gramene" id="PHT87720">
    <property type="protein sequence ID" value="PHT87720"/>
    <property type="gene ID" value="T459_09826"/>
</dbReference>
<dbReference type="PANTHER" id="PTHR43788:SF3">
    <property type="entry name" value="P-LOOP CONTAINING NUCLEOSIDE TRIPHOSPHATE HYDROLASES SUPERFAMILY PROTEIN"/>
    <property type="match status" value="1"/>
</dbReference>
<dbReference type="InterPro" id="IPR027417">
    <property type="entry name" value="P-loop_NTPase"/>
</dbReference>
<reference evidence="1 2" key="1">
    <citation type="journal article" date="2014" name="Nat. Genet.">
        <title>Genome sequence of the hot pepper provides insights into the evolution of pungency in Capsicum species.</title>
        <authorList>
            <person name="Kim S."/>
            <person name="Park M."/>
            <person name="Yeom S.I."/>
            <person name="Kim Y.M."/>
            <person name="Lee J.M."/>
            <person name="Lee H.A."/>
            <person name="Seo E."/>
            <person name="Choi J."/>
            <person name="Cheong K."/>
            <person name="Kim K.T."/>
            <person name="Jung K."/>
            <person name="Lee G.W."/>
            <person name="Oh S.K."/>
            <person name="Bae C."/>
            <person name="Kim S.B."/>
            <person name="Lee H.Y."/>
            <person name="Kim S.Y."/>
            <person name="Kim M.S."/>
            <person name="Kang B.C."/>
            <person name="Jo Y.D."/>
            <person name="Yang H.B."/>
            <person name="Jeong H.J."/>
            <person name="Kang W.H."/>
            <person name="Kwon J.K."/>
            <person name="Shin C."/>
            <person name="Lim J.Y."/>
            <person name="Park J.H."/>
            <person name="Huh J.H."/>
            <person name="Kim J.S."/>
            <person name="Kim B.D."/>
            <person name="Cohen O."/>
            <person name="Paran I."/>
            <person name="Suh M.C."/>
            <person name="Lee S.B."/>
            <person name="Kim Y.K."/>
            <person name="Shin Y."/>
            <person name="Noh S.J."/>
            <person name="Park J."/>
            <person name="Seo Y.S."/>
            <person name="Kwon S.Y."/>
            <person name="Kim H.A."/>
            <person name="Park J.M."/>
            <person name="Kim H.J."/>
            <person name="Choi S.B."/>
            <person name="Bosland P.W."/>
            <person name="Reeves G."/>
            <person name="Jo S.H."/>
            <person name="Lee B.W."/>
            <person name="Cho H.T."/>
            <person name="Choi H.S."/>
            <person name="Lee M.S."/>
            <person name="Yu Y."/>
            <person name="Do Choi Y."/>
            <person name="Park B.S."/>
            <person name="van Deynze A."/>
            <person name="Ashrafi H."/>
            <person name="Hill T."/>
            <person name="Kim W.T."/>
            <person name="Pai H.S."/>
            <person name="Ahn H.K."/>
            <person name="Yeam I."/>
            <person name="Giovannoni J.J."/>
            <person name="Rose J.K."/>
            <person name="Sorensen I."/>
            <person name="Lee S.J."/>
            <person name="Kim R.W."/>
            <person name="Choi I.Y."/>
            <person name="Choi B.S."/>
            <person name="Lim J.S."/>
            <person name="Lee Y.H."/>
            <person name="Choi D."/>
        </authorList>
    </citation>
    <scope>NUCLEOTIDE SEQUENCE [LARGE SCALE GENOMIC DNA]</scope>
    <source>
        <strain evidence="2">cv. CM334</strain>
    </source>
</reference>
<organism evidence="1 2">
    <name type="scientific">Capsicum annuum</name>
    <name type="common">Capsicum pepper</name>
    <dbReference type="NCBI Taxonomy" id="4072"/>
    <lineage>
        <taxon>Eukaryota</taxon>
        <taxon>Viridiplantae</taxon>
        <taxon>Streptophyta</taxon>
        <taxon>Embryophyta</taxon>
        <taxon>Tracheophyta</taxon>
        <taxon>Spermatophyta</taxon>
        <taxon>Magnoliopsida</taxon>
        <taxon>eudicotyledons</taxon>
        <taxon>Gunneridae</taxon>
        <taxon>Pentapetalae</taxon>
        <taxon>asterids</taxon>
        <taxon>lamiids</taxon>
        <taxon>Solanales</taxon>
        <taxon>Solanaceae</taxon>
        <taxon>Solanoideae</taxon>
        <taxon>Capsiceae</taxon>
        <taxon>Capsicum</taxon>
    </lineage>
</organism>
<dbReference type="Gene3D" id="3.40.50.300">
    <property type="entry name" value="P-loop containing nucleotide triphosphate hydrolases"/>
    <property type="match status" value="1"/>
</dbReference>
<sequence>MWRQRLVVLRRKRIRRMISGGLGLKKGPTWGGGGRVDGVVKVTSLALYSDVYGELVGVEKKASVVCESCKVQCASGYYEYSKDASINLFEKRFKSGNYDKNKLVIIDEAGQAIQPSSWIPILQEINSSLLLPHGLLCPLLLLDTRMPYGSLSVGCEEHLDPAGTGSFYSEGEADIVVQHVFSLIYAGVPPAAIAVQSPYVAQV</sequence>
<comment type="caution">
    <text evidence="1">The sequence shown here is derived from an EMBL/GenBank/DDBJ whole genome shotgun (WGS) entry which is preliminary data.</text>
</comment>
<reference evidence="1 2" key="2">
    <citation type="journal article" date="2017" name="Genome Biol.">
        <title>New reference genome sequences of hot pepper reveal the massive evolution of plant disease-resistance genes by retroduplication.</title>
        <authorList>
            <person name="Kim S."/>
            <person name="Park J."/>
            <person name="Yeom S.I."/>
            <person name="Kim Y.M."/>
            <person name="Seo E."/>
            <person name="Kim K.T."/>
            <person name="Kim M.S."/>
            <person name="Lee J.M."/>
            <person name="Cheong K."/>
            <person name="Shin H.S."/>
            <person name="Kim S.B."/>
            <person name="Han K."/>
            <person name="Lee J."/>
            <person name="Park M."/>
            <person name="Lee H.A."/>
            <person name="Lee H.Y."/>
            <person name="Lee Y."/>
            <person name="Oh S."/>
            <person name="Lee J.H."/>
            <person name="Choi E."/>
            <person name="Choi E."/>
            <person name="Lee S.E."/>
            <person name="Jeon J."/>
            <person name="Kim H."/>
            <person name="Choi G."/>
            <person name="Song H."/>
            <person name="Lee J."/>
            <person name="Lee S.C."/>
            <person name="Kwon J.K."/>
            <person name="Lee H.Y."/>
            <person name="Koo N."/>
            <person name="Hong Y."/>
            <person name="Kim R.W."/>
            <person name="Kang W.H."/>
            <person name="Huh J.H."/>
            <person name="Kang B.C."/>
            <person name="Yang T.J."/>
            <person name="Lee Y.H."/>
            <person name="Bennetzen J.L."/>
            <person name="Choi D."/>
        </authorList>
    </citation>
    <scope>NUCLEOTIDE SEQUENCE [LARGE SCALE GENOMIC DNA]</scope>
    <source>
        <strain evidence="2">cv. CM334</strain>
    </source>
</reference>
<dbReference type="PANTHER" id="PTHR43788">
    <property type="entry name" value="DNA2/NAM7 HELICASE FAMILY MEMBER"/>
    <property type="match status" value="1"/>
</dbReference>
<protein>
    <submittedName>
        <fullName evidence="1">Uncharacterized protein</fullName>
    </submittedName>
</protein>
<dbReference type="STRING" id="4072.A0A2G3A0I7"/>
<evidence type="ECO:0000313" key="1">
    <source>
        <dbReference type="EMBL" id="PHT87720.1"/>
    </source>
</evidence>
<gene>
    <name evidence="1" type="ORF">T459_09826</name>
</gene>